<reference evidence="1 3" key="1">
    <citation type="journal article" date="2015" name="Int. J. Syst. Evol. Microbiol.">
        <title>Bacillus glycinifermentans sp. nov., isolated from fermented soybean paste.</title>
        <authorList>
            <person name="Kim S.J."/>
            <person name="Dunlap C.A."/>
            <person name="Kwon S.W."/>
            <person name="Rooney A.P."/>
        </authorList>
    </citation>
    <scope>NUCLEOTIDE SEQUENCE [LARGE SCALE GENOMIC DNA]</scope>
    <source>
        <strain evidence="1 3">GO-13</strain>
    </source>
</reference>
<dbReference type="PATRIC" id="fig|1664069.3.peg.5146"/>
<sequence length="99" mass="11824">MREEQHVISAISYHKTEKIIEFNQQKYLKIQHRLHLYKDKIQSASRQFRLEHIHDISYRPFTDAGLLYLHTNQGVFAFEVNGDPGHFIHSYKKLKSSIK</sequence>
<organism evidence="1 3">
    <name type="scientific">Bacillus glycinifermentans</name>
    <dbReference type="NCBI Taxonomy" id="1664069"/>
    <lineage>
        <taxon>Bacteria</taxon>
        <taxon>Bacillati</taxon>
        <taxon>Bacillota</taxon>
        <taxon>Bacilli</taxon>
        <taxon>Bacillales</taxon>
        <taxon>Bacillaceae</taxon>
        <taxon>Bacillus</taxon>
    </lineage>
</organism>
<evidence type="ECO:0000313" key="3">
    <source>
        <dbReference type="Proteomes" id="UP000036168"/>
    </source>
</evidence>
<dbReference type="STRING" id="1664069.BGLY_2236"/>
<dbReference type="Proteomes" id="UP000036168">
    <property type="component" value="Unassembled WGS sequence"/>
</dbReference>
<evidence type="ECO:0000313" key="4">
    <source>
        <dbReference type="Proteomes" id="UP001341297"/>
    </source>
</evidence>
<comment type="caution">
    <text evidence="1">The sequence shown here is derived from an EMBL/GenBank/DDBJ whole genome shotgun (WGS) entry which is preliminary data.</text>
</comment>
<evidence type="ECO:0000313" key="2">
    <source>
        <dbReference type="EMBL" id="MEC0483498.1"/>
    </source>
</evidence>
<dbReference type="AlphaFoldDB" id="A0A0J6F0M6"/>
<reference evidence="1" key="2">
    <citation type="submission" date="2015-10" db="EMBL/GenBank/DDBJ databases">
        <authorList>
            <person name="Gilbert D.G."/>
        </authorList>
    </citation>
    <scope>NUCLEOTIDE SEQUENCE</scope>
    <source>
        <strain evidence="1">GO-13</strain>
    </source>
</reference>
<dbReference type="RefSeq" id="WP_048355589.1">
    <property type="nucleotide sequence ID" value="NZ_CP023481.1"/>
</dbReference>
<keyword evidence="4" id="KW-1185">Reference proteome</keyword>
<reference evidence="2 4" key="3">
    <citation type="submission" date="2023-03" db="EMBL/GenBank/DDBJ databases">
        <title>Agriculturally important microbes genome sequencing.</title>
        <authorList>
            <person name="Dunlap C."/>
        </authorList>
    </citation>
    <scope>NUCLEOTIDE SEQUENCE [LARGE SCALE GENOMIC DNA]</scope>
    <source>
        <strain evidence="2 4">CBP-3203</strain>
    </source>
</reference>
<gene>
    <name evidence="1" type="ORF">AB447_209835</name>
    <name evidence="2" type="ORF">P8828_01310</name>
</gene>
<dbReference type="EMBL" id="LECW02000003">
    <property type="protein sequence ID" value="KRT95480.1"/>
    <property type="molecule type" value="Genomic_DNA"/>
</dbReference>
<accession>A0A0J6F0M6</accession>
<name>A0A0J6F0M6_9BACI</name>
<accession>A0A0J6H520</accession>
<dbReference type="OrthoDB" id="2691759at2"/>
<dbReference type="EMBL" id="JARRTL010000005">
    <property type="protein sequence ID" value="MEC0483498.1"/>
    <property type="molecule type" value="Genomic_DNA"/>
</dbReference>
<protein>
    <submittedName>
        <fullName evidence="1">Uncharacterized protein</fullName>
    </submittedName>
</protein>
<dbReference type="Proteomes" id="UP001341297">
    <property type="component" value="Unassembled WGS sequence"/>
</dbReference>
<evidence type="ECO:0000313" key="1">
    <source>
        <dbReference type="EMBL" id="KRT95480.1"/>
    </source>
</evidence>
<proteinExistence type="predicted"/>